<evidence type="ECO:0000256" key="2">
    <source>
        <dbReference type="SAM" id="MobiDB-lite"/>
    </source>
</evidence>
<dbReference type="GO" id="GO:0005794">
    <property type="term" value="C:Golgi apparatus"/>
    <property type="evidence" value="ECO:0007669"/>
    <property type="project" value="TreeGrafter"/>
</dbReference>
<dbReference type="STRING" id="5288.A0A5C5FKA0"/>
<dbReference type="InterPro" id="IPR047141">
    <property type="entry name" value="Stealth"/>
</dbReference>
<dbReference type="GO" id="GO:0046835">
    <property type="term" value="P:carbohydrate phosphorylation"/>
    <property type="evidence" value="ECO:0007669"/>
    <property type="project" value="TreeGrafter"/>
</dbReference>
<evidence type="ECO:0000313" key="6">
    <source>
        <dbReference type="Proteomes" id="UP000311382"/>
    </source>
</evidence>
<dbReference type="AlphaFoldDB" id="A0A5C5FKA0"/>
<organism evidence="5 6">
    <name type="scientific">Rhodotorula diobovata</name>
    <dbReference type="NCBI Taxonomy" id="5288"/>
    <lineage>
        <taxon>Eukaryota</taxon>
        <taxon>Fungi</taxon>
        <taxon>Dikarya</taxon>
        <taxon>Basidiomycota</taxon>
        <taxon>Pucciniomycotina</taxon>
        <taxon>Microbotryomycetes</taxon>
        <taxon>Sporidiobolales</taxon>
        <taxon>Sporidiobolaceae</taxon>
        <taxon>Rhodotorula</taxon>
    </lineage>
</organism>
<dbReference type="GO" id="GO:0003976">
    <property type="term" value="F:UDP-N-acetylglucosamine-lysosomal-enzyme N-acetylglucosaminephosphotransferase activity"/>
    <property type="evidence" value="ECO:0007669"/>
    <property type="project" value="TreeGrafter"/>
</dbReference>
<dbReference type="OrthoDB" id="263283at2759"/>
<proteinExistence type="predicted"/>
<keyword evidence="1" id="KW-0808">Transferase</keyword>
<keyword evidence="6" id="KW-1185">Reference proteome</keyword>
<feature type="domain" description="Stealth protein CR3 conserved region 3" evidence="4">
    <location>
        <begin position="453"/>
        <end position="502"/>
    </location>
</feature>
<dbReference type="Proteomes" id="UP000311382">
    <property type="component" value="Unassembled WGS sequence"/>
</dbReference>
<dbReference type="PANTHER" id="PTHR24045:SF0">
    <property type="entry name" value="N-ACETYLGLUCOSAMINE-1-PHOSPHOTRANSFERASE SUBUNITS ALPHA_BETA"/>
    <property type="match status" value="1"/>
</dbReference>
<feature type="transmembrane region" description="Helical" evidence="3">
    <location>
        <begin position="55"/>
        <end position="76"/>
    </location>
</feature>
<comment type="caution">
    <text evidence="5">The sequence shown here is derived from an EMBL/GenBank/DDBJ whole genome shotgun (WGS) entry which is preliminary data.</text>
</comment>
<dbReference type="EMBL" id="SOZI01000233">
    <property type="protein sequence ID" value="TNY17178.1"/>
    <property type="molecule type" value="Genomic_DNA"/>
</dbReference>
<evidence type="ECO:0000256" key="1">
    <source>
        <dbReference type="ARBA" id="ARBA00022679"/>
    </source>
</evidence>
<feature type="region of interest" description="Disordered" evidence="2">
    <location>
        <begin position="87"/>
        <end position="106"/>
    </location>
</feature>
<keyword evidence="3" id="KW-0472">Membrane</keyword>
<evidence type="ECO:0000313" key="5">
    <source>
        <dbReference type="EMBL" id="TNY17178.1"/>
    </source>
</evidence>
<dbReference type="InterPro" id="IPR031357">
    <property type="entry name" value="Stealth_CR3"/>
</dbReference>
<gene>
    <name evidence="5" type="ORF">DMC30DRAFT_357508</name>
</gene>
<dbReference type="Pfam" id="PF17102">
    <property type="entry name" value="Stealth_CR3"/>
    <property type="match status" value="1"/>
</dbReference>
<evidence type="ECO:0000259" key="4">
    <source>
        <dbReference type="Pfam" id="PF17102"/>
    </source>
</evidence>
<feature type="region of interest" description="Disordered" evidence="2">
    <location>
        <begin position="1"/>
        <end position="32"/>
    </location>
</feature>
<evidence type="ECO:0000256" key="3">
    <source>
        <dbReference type="SAM" id="Phobius"/>
    </source>
</evidence>
<accession>A0A5C5FKA0</accession>
<keyword evidence="3" id="KW-1133">Transmembrane helix</keyword>
<dbReference type="PANTHER" id="PTHR24045">
    <property type="match status" value="1"/>
</dbReference>
<sequence>MPPPQSRAADSHHDEYERDEDDSGDAQEPLLPRFRFATASEGNKARRRRRWAERAALLASGALVVVGLVTVSAWMLSGGQRAGLAAAQVAPPSDGPASLATSSPPSRPSFAQQFLHNASFVNEGVVPFPSSLYSPVYRPRPLEHTLTTLSFASSPRCLERYIATGEVCSSFNGRWADEATRPKVDAIWTWVNGSSAELLTRWREAAAAEETRGRGRRLRRWLGRKVGALRRRLGEAAVARHFREHDELRFSVRSVLQSLGSATLSTLHLVVGDSPLCSPADRLLVDSGVPPLRGQQSVRAAQIPQWLDLPSVEFSEPSLGSPAQSPRLLVHPHSEVFKAGSTGDEVEARSWLQRVTPSFNSLAIESQLANIPSTAQVAVYLNDDFFLHRPFALADMASPLSGPVLRLQRDLLVRGVPPDDTHDDPEGEWRGLGYSAFLLDERFGKRARPYLVHVAKTVSLPVLREAQQVFLDALTRTAESRFRGRGPSEVQTLFLVSHYTIEKHREALLWSFLVARCDTDRSATYVSDERRALLAALGYNFDSPDADRRLVVNRPSRRSLLSLAEQHARVGLPNPRETTLDFSSHDGYAFFGLEGTGDIPVQPIWPSFRSDTTRAMSSSDPAPAVCTFDLTTCFGDAFLSPASDSVISVSETLARVAYKYPQCGDCLITLLVGKSGAAGLEAFLPADVDKEADEGRWDAELEASVQAVGLEETSWQAIDFSRGLEGTTGPSLRAKCAALIHRYSYTLGSSPAAFEAIRSGGDSLSSKLGGIDAAFVALNDDVASSSEGVLEDVDARMGAWFEKTWPVASPWERAEET</sequence>
<protein>
    <recommendedName>
        <fullName evidence="4">Stealth protein CR3 conserved region 3 domain-containing protein</fullName>
    </recommendedName>
</protein>
<name>A0A5C5FKA0_9BASI</name>
<reference evidence="5 6" key="1">
    <citation type="submission" date="2019-03" db="EMBL/GenBank/DDBJ databases">
        <title>Rhodosporidium diobovatum UCD-FST 08-225 genome sequencing, assembly, and annotation.</title>
        <authorList>
            <person name="Fakankun I.U."/>
            <person name="Fristensky B."/>
            <person name="Levin D.B."/>
        </authorList>
    </citation>
    <scope>NUCLEOTIDE SEQUENCE [LARGE SCALE GENOMIC DNA]</scope>
    <source>
        <strain evidence="5 6">UCD-FST 08-225</strain>
    </source>
</reference>
<keyword evidence="3" id="KW-0812">Transmembrane</keyword>